<dbReference type="Gene3D" id="1.10.357.10">
    <property type="entry name" value="Tetracycline Repressor, domain 2"/>
    <property type="match status" value="1"/>
</dbReference>
<accession>W7QFZ8</accession>
<dbReference type="EMBL" id="ARZY01000008">
    <property type="protein sequence ID" value="EWH10821.1"/>
    <property type="molecule type" value="Genomic_DNA"/>
</dbReference>
<evidence type="ECO:0000313" key="1">
    <source>
        <dbReference type="EMBL" id="EWH10821.1"/>
    </source>
</evidence>
<dbReference type="Proteomes" id="UP000019276">
    <property type="component" value="Unassembled WGS sequence"/>
</dbReference>
<dbReference type="STRING" id="1328313.DS2_06006"/>
<evidence type="ECO:0000313" key="2">
    <source>
        <dbReference type="Proteomes" id="UP000019276"/>
    </source>
</evidence>
<proteinExistence type="predicted"/>
<dbReference type="OrthoDB" id="7223515at2"/>
<organism evidence="1 2">
    <name type="scientific">Catenovulum agarivorans DS-2</name>
    <dbReference type="NCBI Taxonomy" id="1328313"/>
    <lineage>
        <taxon>Bacteria</taxon>
        <taxon>Pseudomonadati</taxon>
        <taxon>Pseudomonadota</taxon>
        <taxon>Gammaproteobacteria</taxon>
        <taxon>Alteromonadales</taxon>
        <taxon>Alteromonadaceae</taxon>
        <taxon>Catenovulum</taxon>
    </lineage>
</organism>
<dbReference type="InterPro" id="IPR009057">
    <property type="entry name" value="Homeodomain-like_sf"/>
</dbReference>
<dbReference type="SUPFAM" id="SSF46689">
    <property type="entry name" value="Homeodomain-like"/>
    <property type="match status" value="1"/>
</dbReference>
<keyword evidence="2" id="KW-1185">Reference proteome</keyword>
<dbReference type="RefSeq" id="WP_035013779.1">
    <property type="nucleotide sequence ID" value="NZ_ARZY01000008.1"/>
</dbReference>
<sequence length="197" mass="22964">MTTEITARQFGIDDAGAMDLNEFEHAVISAALSLLDKLPAEDITIRKLSQALNCAPSTLLARYKNYQNCWQFVAQKLFDYWFENKMVWLDSLDAVLERLFAFSQHQPYVWRLLFDFAPDQQAHLIDHSHRRQQQLVSLIQKFIQQPEQGMTAYYCLFAFCHLQARGRLVESIDGVAQQSILRQQLMQMTQQDNKDTE</sequence>
<reference evidence="1 2" key="1">
    <citation type="journal article" date="2014" name="Genome Announc.">
        <title>Draft Genome Sequence of the Agar-Degrading Bacterium Catenovulum sp. Strain DS-2, Isolated from Intestines of Haliotis diversicolor.</title>
        <authorList>
            <person name="Shan D."/>
            <person name="Li X."/>
            <person name="Gu Z."/>
            <person name="Wei G."/>
            <person name="Gao Z."/>
            <person name="Shao Z."/>
        </authorList>
    </citation>
    <scope>NUCLEOTIDE SEQUENCE [LARGE SCALE GENOMIC DNA]</scope>
    <source>
        <strain evidence="1 2">DS-2</strain>
    </source>
</reference>
<protein>
    <submittedName>
        <fullName evidence="1">TetR family transcriptional regulator</fullName>
    </submittedName>
</protein>
<name>W7QFZ8_9ALTE</name>
<dbReference type="AlphaFoldDB" id="W7QFZ8"/>
<gene>
    <name evidence="1" type="ORF">DS2_06006</name>
</gene>
<comment type="caution">
    <text evidence="1">The sequence shown here is derived from an EMBL/GenBank/DDBJ whole genome shotgun (WGS) entry which is preliminary data.</text>
</comment>